<proteinExistence type="predicted"/>
<accession>A0A177IUY6</accession>
<comment type="caution">
    <text evidence="8">The sequence shown here is derived from an EMBL/GenBank/DDBJ whole genome shotgun (WGS) entry which is preliminary data.</text>
</comment>
<dbReference type="PANTHER" id="PTHR33885">
    <property type="entry name" value="PHAGE SHOCK PROTEIN C"/>
    <property type="match status" value="1"/>
</dbReference>
<sequence length="74" mass="8315">MSNQYNQYSDQPAYRRGLHRSATNKYVGGVLGGVAETYNIDATLVRVLFLLSFFLPGPQLLLYLVLWVVIPPAK</sequence>
<comment type="subcellular location">
    <subcellularLocation>
        <location evidence="1">Cell membrane</location>
        <topology evidence="1">Single-pass membrane protein</topology>
    </subcellularLocation>
</comment>
<evidence type="ECO:0000256" key="1">
    <source>
        <dbReference type="ARBA" id="ARBA00004162"/>
    </source>
</evidence>
<dbReference type="EMBL" id="LSTQ01000001">
    <property type="protein sequence ID" value="OAH32637.1"/>
    <property type="molecule type" value="Genomic_DNA"/>
</dbReference>
<evidence type="ECO:0000259" key="7">
    <source>
        <dbReference type="Pfam" id="PF04024"/>
    </source>
</evidence>
<feature type="transmembrane region" description="Helical" evidence="6">
    <location>
        <begin position="47"/>
        <end position="70"/>
    </location>
</feature>
<dbReference type="PANTHER" id="PTHR33885:SF3">
    <property type="entry name" value="PHAGE SHOCK PROTEIN C"/>
    <property type="match status" value="1"/>
</dbReference>
<evidence type="ECO:0000256" key="3">
    <source>
        <dbReference type="ARBA" id="ARBA00022692"/>
    </source>
</evidence>
<dbReference type="OrthoDB" id="7359894at2"/>
<dbReference type="Pfam" id="PF04024">
    <property type="entry name" value="PspC"/>
    <property type="match status" value="1"/>
</dbReference>
<reference evidence="9" key="1">
    <citation type="submission" date="2016-02" db="EMBL/GenBank/DDBJ databases">
        <authorList>
            <person name="Kaur G."/>
            <person name="Nair G.R."/>
            <person name="Mayilraj S."/>
        </authorList>
    </citation>
    <scope>NUCLEOTIDE SEQUENCE [LARGE SCALE GENOMIC DNA]</scope>
    <source>
        <strain evidence="9">GA-15</strain>
    </source>
</reference>
<evidence type="ECO:0000256" key="2">
    <source>
        <dbReference type="ARBA" id="ARBA00022475"/>
    </source>
</evidence>
<keyword evidence="4 6" id="KW-1133">Transmembrane helix</keyword>
<dbReference type="RefSeq" id="WP_066837241.1">
    <property type="nucleotide sequence ID" value="NZ_DAMCGO010000019.1"/>
</dbReference>
<keyword evidence="3 6" id="KW-0812">Transmembrane</keyword>
<protein>
    <recommendedName>
        <fullName evidence="7">Phage shock protein PspC N-terminal domain-containing protein</fullName>
    </recommendedName>
</protein>
<dbReference type="GO" id="GO:0005886">
    <property type="term" value="C:plasma membrane"/>
    <property type="evidence" value="ECO:0007669"/>
    <property type="project" value="UniProtKB-SubCell"/>
</dbReference>
<evidence type="ECO:0000313" key="8">
    <source>
        <dbReference type="EMBL" id="OAH32637.1"/>
    </source>
</evidence>
<evidence type="ECO:0000256" key="5">
    <source>
        <dbReference type="ARBA" id="ARBA00023136"/>
    </source>
</evidence>
<evidence type="ECO:0000256" key="4">
    <source>
        <dbReference type="ARBA" id="ARBA00022989"/>
    </source>
</evidence>
<dbReference type="InterPro" id="IPR007168">
    <property type="entry name" value="Phageshock_PspC_N"/>
</dbReference>
<dbReference type="STRING" id="1705.CA21670_07425"/>
<dbReference type="InterPro" id="IPR052027">
    <property type="entry name" value="PspC"/>
</dbReference>
<dbReference type="Proteomes" id="UP000076947">
    <property type="component" value="Unassembled WGS sequence"/>
</dbReference>
<name>A0A177IUY6_9CORY</name>
<keyword evidence="9" id="KW-1185">Reference proteome</keyword>
<gene>
    <name evidence="8" type="ORF">AYJ05_02965</name>
</gene>
<feature type="domain" description="Phage shock protein PspC N-terminal" evidence="7">
    <location>
        <begin position="17"/>
        <end position="72"/>
    </location>
</feature>
<evidence type="ECO:0000256" key="6">
    <source>
        <dbReference type="SAM" id="Phobius"/>
    </source>
</evidence>
<keyword evidence="2" id="KW-1003">Cell membrane</keyword>
<evidence type="ECO:0000313" key="9">
    <source>
        <dbReference type="Proteomes" id="UP000076947"/>
    </source>
</evidence>
<organism evidence="8 9">
    <name type="scientific">Corynebacterium stationis</name>
    <dbReference type="NCBI Taxonomy" id="1705"/>
    <lineage>
        <taxon>Bacteria</taxon>
        <taxon>Bacillati</taxon>
        <taxon>Actinomycetota</taxon>
        <taxon>Actinomycetes</taxon>
        <taxon>Mycobacteriales</taxon>
        <taxon>Corynebacteriaceae</taxon>
        <taxon>Corynebacterium</taxon>
    </lineage>
</organism>
<keyword evidence="5 6" id="KW-0472">Membrane</keyword>
<dbReference type="AlphaFoldDB" id="A0A177IUY6"/>